<evidence type="ECO:0000313" key="9">
    <source>
        <dbReference type="EMBL" id="KAF2255314.1"/>
    </source>
</evidence>
<feature type="transmembrane region" description="Helical" evidence="7">
    <location>
        <begin position="230"/>
        <end position="257"/>
    </location>
</feature>
<dbReference type="Proteomes" id="UP000800094">
    <property type="component" value="Unassembled WGS sequence"/>
</dbReference>
<evidence type="ECO:0000259" key="8">
    <source>
        <dbReference type="Pfam" id="PF20684"/>
    </source>
</evidence>
<accession>A0A6A6IY38</accession>
<comment type="subcellular location">
    <subcellularLocation>
        <location evidence="1">Membrane</location>
        <topology evidence="1">Multi-pass membrane protein</topology>
    </subcellularLocation>
</comment>
<keyword evidence="3 7" id="KW-1133">Transmembrane helix</keyword>
<dbReference type="Pfam" id="PF20684">
    <property type="entry name" value="Fung_rhodopsin"/>
    <property type="match status" value="1"/>
</dbReference>
<evidence type="ECO:0000256" key="2">
    <source>
        <dbReference type="ARBA" id="ARBA00022692"/>
    </source>
</evidence>
<dbReference type="OrthoDB" id="444631at2759"/>
<dbReference type="InterPro" id="IPR052337">
    <property type="entry name" value="SAT4-like"/>
</dbReference>
<dbReference type="EMBL" id="ML987190">
    <property type="protein sequence ID" value="KAF2255314.1"/>
    <property type="molecule type" value="Genomic_DNA"/>
</dbReference>
<proteinExistence type="inferred from homology"/>
<dbReference type="PANTHER" id="PTHR33048">
    <property type="entry name" value="PTH11-LIKE INTEGRAL MEMBRANE PROTEIN (AFU_ORTHOLOGUE AFUA_5G11245)"/>
    <property type="match status" value="1"/>
</dbReference>
<dbReference type="GeneID" id="54588534"/>
<gene>
    <name evidence="9" type="ORF">BU26DRAFT_600836</name>
</gene>
<sequence length="374" mass="40805">MDIPTERPANADETQTTAEIAVVTAASVLVFATTVLRYMGRWVLQKRLEAGKGRSGDKIWGLDDLFNVLAVLSFFGLVVAVAIAIERGMGTHVTLILYERGIQGLIDYNQAIYVSAVFYNTVLGMVKLSVLCLYMRILRGVQSQALRTLVWAVFAIVAANTLANVTVAIFQCWPIKAAWDVTITADQKRCVQINAFYLGNAITGVTTDAMVYLLSIPIVKPLQMDRKTKLQLLATMLVGGFAVVTSAVRLGFIPALLKDPDVSMAMGVPMNWSVAEPAVGILVSSGPAIRALRFLFRKPGEDSYGSGAAQSTLRSRNGHIQLYDMKTDAKDVESQKTRDPDNDSEEYLVVGNPGMKSHGQISRTTELEVSYSTK</sequence>
<name>A0A6A6IY38_9PLEO</name>
<feature type="transmembrane region" description="Helical" evidence="7">
    <location>
        <begin position="149"/>
        <end position="170"/>
    </location>
</feature>
<feature type="domain" description="Rhodopsin" evidence="8">
    <location>
        <begin position="58"/>
        <end position="292"/>
    </location>
</feature>
<keyword evidence="10" id="KW-1185">Reference proteome</keyword>
<evidence type="ECO:0000256" key="7">
    <source>
        <dbReference type="SAM" id="Phobius"/>
    </source>
</evidence>
<reference evidence="9" key="1">
    <citation type="journal article" date="2020" name="Stud. Mycol.">
        <title>101 Dothideomycetes genomes: a test case for predicting lifestyles and emergence of pathogens.</title>
        <authorList>
            <person name="Haridas S."/>
            <person name="Albert R."/>
            <person name="Binder M."/>
            <person name="Bloem J."/>
            <person name="Labutti K."/>
            <person name="Salamov A."/>
            <person name="Andreopoulos B."/>
            <person name="Baker S."/>
            <person name="Barry K."/>
            <person name="Bills G."/>
            <person name="Bluhm B."/>
            <person name="Cannon C."/>
            <person name="Castanera R."/>
            <person name="Culley D."/>
            <person name="Daum C."/>
            <person name="Ezra D."/>
            <person name="Gonzalez J."/>
            <person name="Henrissat B."/>
            <person name="Kuo A."/>
            <person name="Liang C."/>
            <person name="Lipzen A."/>
            <person name="Lutzoni F."/>
            <person name="Magnuson J."/>
            <person name="Mondo S."/>
            <person name="Nolan M."/>
            <person name="Ohm R."/>
            <person name="Pangilinan J."/>
            <person name="Park H.-J."/>
            <person name="Ramirez L."/>
            <person name="Alfaro M."/>
            <person name="Sun H."/>
            <person name="Tritt A."/>
            <person name="Yoshinaga Y."/>
            <person name="Zwiers L.-H."/>
            <person name="Turgeon B."/>
            <person name="Goodwin S."/>
            <person name="Spatafora J."/>
            <person name="Crous P."/>
            <person name="Grigoriev I."/>
        </authorList>
    </citation>
    <scope>NUCLEOTIDE SEQUENCE</scope>
    <source>
        <strain evidence="9">CBS 122368</strain>
    </source>
</reference>
<comment type="similarity">
    <text evidence="5">Belongs to the SAT4 family.</text>
</comment>
<organism evidence="9 10">
    <name type="scientific">Trematosphaeria pertusa</name>
    <dbReference type="NCBI Taxonomy" id="390896"/>
    <lineage>
        <taxon>Eukaryota</taxon>
        <taxon>Fungi</taxon>
        <taxon>Dikarya</taxon>
        <taxon>Ascomycota</taxon>
        <taxon>Pezizomycotina</taxon>
        <taxon>Dothideomycetes</taxon>
        <taxon>Pleosporomycetidae</taxon>
        <taxon>Pleosporales</taxon>
        <taxon>Massarineae</taxon>
        <taxon>Trematosphaeriaceae</taxon>
        <taxon>Trematosphaeria</taxon>
    </lineage>
</organism>
<feature type="compositionally biased region" description="Basic and acidic residues" evidence="6">
    <location>
        <begin position="326"/>
        <end position="341"/>
    </location>
</feature>
<dbReference type="AlphaFoldDB" id="A0A6A6IY38"/>
<feature type="transmembrane region" description="Helical" evidence="7">
    <location>
        <begin position="65"/>
        <end position="85"/>
    </location>
</feature>
<evidence type="ECO:0000256" key="6">
    <source>
        <dbReference type="SAM" id="MobiDB-lite"/>
    </source>
</evidence>
<evidence type="ECO:0000256" key="3">
    <source>
        <dbReference type="ARBA" id="ARBA00022989"/>
    </source>
</evidence>
<feature type="transmembrane region" description="Helical" evidence="7">
    <location>
        <begin position="117"/>
        <end position="137"/>
    </location>
</feature>
<dbReference type="PANTHER" id="PTHR33048:SF47">
    <property type="entry name" value="INTEGRAL MEMBRANE PROTEIN-RELATED"/>
    <property type="match status" value="1"/>
</dbReference>
<keyword evidence="2 7" id="KW-0812">Transmembrane</keyword>
<evidence type="ECO:0000313" key="10">
    <source>
        <dbReference type="Proteomes" id="UP000800094"/>
    </source>
</evidence>
<feature type="region of interest" description="Disordered" evidence="6">
    <location>
        <begin position="326"/>
        <end position="374"/>
    </location>
</feature>
<dbReference type="GO" id="GO:0016020">
    <property type="term" value="C:membrane"/>
    <property type="evidence" value="ECO:0007669"/>
    <property type="project" value="UniProtKB-SubCell"/>
</dbReference>
<dbReference type="InterPro" id="IPR049326">
    <property type="entry name" value="Rhodopsin_dom_fungi"/>
</dbReference>
<dbReference type="RefSeq" id="XP_033690318.1">
    <property type="nucleotide sequence ID" value="XM_033835204.1"/>
</dbReference>
<evidence type="ECO:0000256" key="4">
    <source>
        <dbReference type="ARBA" id="ARBA00023136"/>
    </source>
</evidence>
<feature type="transmembrane region" description="Helical" evidence="7">
    <location>
        <begin position="195"/>
        <end position="218"/>
    </location>
</feature>
<evidence type="ECO:0000256" key="1">
    <source>
        <dbReference type="ARBA" id="ARBA00004141"/>
    </source>
</evidence>
<feature type="transmembrane region" description="Helical" evidence="7">
    <location>
        <begin position="20"/>
        <end position="44"/>
    </location>
</feature>
<evidence type="ECO:0000256" key="5">
    <source>
        <dbReference type="ARBA" id="ARBA00038359"/>
    </source>
</evidence>
<keyword evidence="4 7" id="KW-0472">Membrane</keyword>
<protein>
    <recommendedName>
        <fullName evidence="8">Rhodopsin domain-containing protein</fullName>
    </recommendedName>
</protein>